<sequence>MGKKGRMCGDSLGLGQVPTGRKLETRKGSKNCHASDASTRSHFCISGFPKGGKRKVRKGKHHQSKAKRLKRSHFCISRASSPPSTTGLASHSCLSGRHLPRPPTHTPHGESVFVRLSSSSSGRPAELSSDHQNYIPRDAMSPQDQTKTLTLPSVHC</sequence>
<reference evidence="2" key="3">
    <citation type="submission" date="2021-05" db="UniProtKB">
        <authorList>
            <consortium name="EnsemblPlants"/>
        </authorList>
    </citation>
    <scope>IDENTIFICATION</scope>
    <source>
        <strain evidence="2">cv. B73</strain>
    </source>
</reference>
<keyword evidence="3" id="KW-1185">Reference proteome</keyword>
<accession>A0A804RLZ9</accession>
<feature type="compositionally biased region" description="Polar residues" evidence="1">
    <location>
        <begin position="78"/>
        <end position="93"/>
    </location>
</feature>
<feature type="region of interest" description="Disordered" evidence="1">
    <location>
        <begin position="1"/>
        <end position="156"/>
    </location>
</feature>
<dbReference type="AlphaFoldDB" id="A0A804RLZ9"/>
<reference evidence="2" key="2">
    <citation type="submission" date="2019-07" db="EMBL/GenBank/DDBJ databases">
        <authorList>
            <person name="Seetharam A."/>
            <person name="Woodhouse M."/>
            <person name="Cannon E."/>
        </authorList>
    </citation>
    <scope>NUCLEOTIDE SEQUENCE [LARGE SCALE GENOMIC DNA]</scope>
    <source>
        <strain evidence="2">cv. B73</strain>
    </source>
</reference>
<dbReference type="Proteomes" id="UP000007305">
    <property type="component" value="Chromosome 10"/>
</dbReference>
<protein>
    <submittedName>
        <fullName evidence="2">Uncharacterized protein</fullName>
    </submittedName>
</protein>
<reference evidence="3" key="1">
    <citation type="journal article" date="2009" name="Science">
        <title>The B73 maize genome: complexity, diversity, and dynamics.</title>
        <authorList>
            <person name="Schnable P.S."/>
            <person name="Ware D."/>
            <person name="Fulton R.S."/>
            <person name="Stein J.C."/>
            <person name="Wei F."/>
            <person name="Pasternak S."/>
            <person name="Liang C."/>
            <person name="Zhang J."/>
            <person name="Fulton L."/>
            <person name="Graves T.A."/>
            <person name="Minx P."/>
            <person name="Reily A.D."/>
            <person name="Courtney L."/>
            <person name="Kruchowski S.S."/>
            <person name="Tomlinson C."/>
            <person name="Strong C."/>
            <person name="Delehaunty K."/>
            <person name="Fronick C."/>
            <person name="Courtney B."/>
            <person name="Rock S.M."/>
            <person name="Belter E."/>
            <person name="Du F."/>
            <person name="Kim K."/>
            <person name="Abbott R.M."/>
            <person name="Cotton M."/>
            <person name="Levy A."/>
            <person name="Marchetto P."/>
            <person name="Ochoa K."/>
            <person name="Jackson S.M."/>
            <person name="Gillam B."/>
            <person name="Chen W."/>
            <person name="Yan L."/>
            <person name="Higginbotham J."/>
            <person name="Cardenas M."/>
            <person name="Waligorski J."/>
            <person name="Applebaum E."/>
            <person name="Phelps L."/>
            <person name="Falcone J."/>
            <person name="Kanchi K."/>
            <person name="Thane T."/>
            <person name="Scimone A."/>
            <person name="Thane N."/>
            <person name="Henke J."/>
            <person name="Wang T."/>
            <person name="Ruppert J."/>
            <person name="Shah N."/>
            <person name="Rotter K."/>
            <person name="Hodges J."/>
            <person name="Ingenthron E."/>
            <person name="Cordes M."/>
            <person name="Kohlberg S."/>
            <person name="Sgro J."/>
            <person name="Delgado B."/>
            <person name="Mead K."/>
            <person name="Chinwalla A."/>
            <person name="Leonard S."/>
            <person name="Crouse K."/>
            <person name="Collura K."/>
            <person name="Kudrna D."/>
            <person name="Currie J."/>
            <person name="He R."/>
            <person name="Angelova A."/>
            <person name="Rajasekar S."/>
            <person name="Mueller T."/>
            <person name="Lomeli R."/>
            <person name="Scara G."/>
            <person name="Ko A."/>
            <person name="Delaney K."/>
            <person name="Wissotski M."/>
            <person name="Lopez G."/>
            <person name="Campos D."/>
            <person name="Braidotti M."/>
            <person name="Ashley E."/>
            <person name="Golser W."/>
            <person name="Kim H."/>
            <person name="Lee S."/>
            <person name="Lin J."/>
            <person name="Dujmic Z."/>
            <person name="Kim W."/>
            <person name="Talag J."/>
            <person name="Zuccolo A."/>
            <person name="Fan C."/>
            <person name="Sebastian A."/>
            <person name="Kramer M."/>
            <person name="Spiegel L."/>
            <person name="Nascimento L."/>
            <person name="Zutavern T."/>
            <person name="Miller B."/>
            <person name="Ambroise C."/>
            <person name="Muller S."/>
            <person name="Spooner W."/>
            <person name="Narechania A."/>
            <person name="Ren L."/>
            <person name="Wei S."/>
            <person name="Kumari S."/>
            <person name="Faga B."/>
            <person name="Levy M.J."/>
            <person name="McMahan L."/>
            <person name="Van Buren P."/>
            <person name="Vaughn M.W."/>
            <person name="Ying K."/>
            <person name="Yeh C.-T."/>
            <person name="Emrich S.J."/>
            <person name="Jia Y."/>
            <person name="Kalyanaraman A."/>
            <person name="Hsia A.-P."/>
            <person name="Barbazuk W.B."/>
            <person name="Baucom R.S."/>
            <person name="Brutnell T.P."/>
            <person name="Carpita N.C."/>
            <person name="Chaparro C."/>
            <person name="Chia J.-M."/>
            <person name="Deragon J.-M."/>
            <person name="Estill J.C."/>
            <person name="Fu Y."/>
            <person name="Jeddeloh J.A."/>
            <person name="Han Y."/>
            <person name="Lee H."/>
            <person name="Li P."/>
            <person name="Lisch D.R."/>
            <person name="Liu S."/>
            <person name="Liu Z."/>
            <person name="Nagel D.H."/>
            <person name="McCann M.C."/>
            <person name="SanMiguel P."/>
            <person name="Myers A.M."/>
            <person name="Nettleton D."/>
            <person name="Nguyen J."/>
            <person name="Penning B.W."/>
            <person name="Ponnala L."/>
            <person name="Schneider K.L."/>
            <person name="Schwartz D.C."/>
            <person name="Sharma A."/>
            <person name="Soderlund C."/>
            <person name="Springer N.M."/>
            <person name="Sun Q."/>
            <person name="Wang H."/>
            <person name="Waterman M."/>
            <person name="Westerman R."/>
            <person name="Wolfgruber T.K."/>
            <person name="Yang L."/>
            <person name="Yu Y."/>
            <person name="Zhang L."/>
            <person name="Zhou S."/>
            <person name="Zhu Q."/>
            <person name="Bennetzen J.L."/>
            <person name="Dawe R.K."/>
            <person name="Jiang J."/>
            <person name="Jiang N."/>
            <person name="Presting G.G."/>
            <person name="Wessler S.R."/>
            <person name="Aluru S."/>
            <person name="Martienssen R.A."/>
            <person name="Clifton S.W."/>
            <person name="McCombie W.R."/>
            <person name="Wing R.A."/>
            <person name="Wilson R.K."/>
        </authorList>
    </citation>
    <scope>NUCLEOTIDE SEQUENCE [LARGE SCALE GENOMIC DNA]</scope>
    <source>
        <strain evidence="3">cv. B73</strain>
    </source>
</reference>
<evidence type="ECO:0000313" key="2">
    <source>
        <dbReference type="EnsemblPlants" id="Zm00001eb428960_P001"/>
    </source>
</evidence>
<feature type="compositionally biased region" description="Polar residues" evidence="1">
    <location>
        <begin position="142"/>
        <end position="156"/>
    </location>
</feature>
<feature type="compositionally biased region" description="Low complexity" evidence="1">
    <location>
        <begin position="109"/>
        <end position="127"/>
    </location>
</feature>
<feature type="compositionally biased region" description="Basic residues" evidence="1">
    <location>
        <begin position="51"/>
        <end position="73"/>
    </location>
</feature>
<dbReference type="EnsemblPlants" id="Zm00001eb428960_T001">
    <property type="protein sequence ID" value="Zm00001eb428960_P001"/>
    <property type="gene ID" value="Zm00001eb428960"/>
</dbReference>
<organism evidence="2 3">
    <name type="scientific">Zea mays</name>
    <name type="common">Maize</name>
    <dbReference type="NCBI Taxonomy" id="4577"/>
    <lineage>
        <taxon>Eukaryota</taxon>
        <taxon>Viridiplantae</taxon>
        <taxon>Streptophyta</taxon>
        <taxon>Embryophyta</taxon>
        <taxon>Tracheophyta</taxon>
        <taxon>Spermatophyta</taxon>
        <taxon>Magnoliopsida</taxon>
        <taxon>Liliopsida</taxon>
        <taxon>Poales</taxon>
        <taxon>Poaceae</taxon>
        <taxon>PACMAD clade</taxon>
        <taxon>Panicoideae</taxon>
        <taxon>Andropogonodae</taxon>
        <taxon>Andropogoneae</taxon>
        <taxon>Tripsacinae</taxon>
        <taxon>Zea</taxon>
    </lineage>
</organism>
<evidence type="ECO:0000256" key="1">
    <source>
        <dbReference type="SAM" id="MobiDB-lite"/>
    </source>
</evidence>
<name>A0A804RLZ9_MAIZE</name>
<dbReference type="Gramene" id="Zm00001eb428960_T001">
    <property type="protein sequence ID" value="Zm00001eb428960_P001"/>
    <property type="gene ID" value="Zm00001eb428960"/>
</dbReference>
<proteinExistence type="predicted"/>
<evidence type="ECO:0000313" key="3">
    <source>
        <dbReference type="Proteomes" id="UP000007305"/>
    </source>
</evidence>
<dbReference type="InParanoid" id="A0A804RLZ9"/>